<keyword evidence="2" id="KW-0812">Transmembrane</keyword>
<dbReference type="SUPFAM" id="SSF52833">
    <property type="entry name" value="Thioredoxin-like"/>
    <property type="match status" value="1"/>
</dbReference>
<protein>
    <submittedName>
        <fullName evidence="4">Thioredoxin domain-containing protein</fullName>
    </submittedName>
</protein>
<organism evidence="4 5">
    <name type="scientific">Bifidobacterium favimelis</name>
    <dbReference type="NCBI Taxonomy" id="3122979"/>
    <lineage>
        <taxon>Bacteria</taxon>
        <taxon>Bacillati</taxon>
        <taxon>Actinomycetota</taxon>
        <taxon>Actinomycetes</taxon>
        <taxon>Bifidobacteriales</taxon>
        <taxon>Bifidobacteriaceae</taxon>
        <taxon>Bifidobacterium</taxon>
    </lineage>
</organism>
<reference evidence="4 5" key="1">
    <citation type="submission" date="2024-02" db="EMBL/GenBank/DDBJ databases">
        <title>Bifidobacterium honeyensis sp. nov., isolated from the comb honey.</title>
        <authorList>
            <person name="Liu W."/>
            <person name="Li Y."/>
        </authorList>
    </citation>
    <scope>NUCLEOTIDE SEQUENCE [LARGE SCALE GENOMIC DNA]</scope>
    <source>
        <strain evidence="4 5">IMAU50988</strain>
    </source>
</reference>
<keyword evidence="2" id="KW-0472">Membrane</keyword>
<dbReference type="InterPro" id="IPR036249">
    <property type="entry name" value="Thioredoxin-like_sf"/>
</dbReference>
<evidence type="ECO:0000256" key="2">
    <source>
        <dbReference type="SAM" id="Phobius"/>
    </source>
</evidence>
<dbReference type="Proteomes" id="UP001373159">
    <property type="component" value="Unassembled WGS sequence"/>
</dbReference>
<dbReference type="Pfam" id="PF13462">
    <property type="entry name" value="Thioredoxin_4"/>
    <property type="match status" value="1"/>
</dbReference>
<sequence length="315" mass="33795">MDRQEAVDRRTQAGQGGPQPEDGKKIGGARRRQALIGVLALLVAVALVCLAAFLVKKPQEPGADVQTVKADVSRVTGDQEKYRKLKSVGRQPPSADGQGGITLVSKKAVDADIPTVDVYLDFMCPFCGEVSRAVDPTLTRMLNAGQIRVSLHILDFLDRLSTDEYSSRAASAVATLADKDPSHVMPVVESFFGRDFQPPEEHYTPVPAKMLADRMVKAGVDETLAAQAARGEYVEWAKAVNDYTITRKDIEDTKGEVSTPTFLVNGRFWDLSAVKGGDGAVTDSLLRSLGMAKDKVGDPSVLPSIGSKGKALPIS</sequence>
<dbReference type="InterPro" id="IPR012336">
    <property type="entry name" value="Thioredoxin-like_fold"/>
</dbReference>
<feature type="transmembrane region" description="Helical" evidence="2">
    <location>
        <begin position="34"/>
        <end position="55"/>
    </location>
</feature>
<evidence type="ECO:0000313" key="5">
    <source>
        <dbReference type="Proteomes" id="UP001373159"/>
    </source>
</evidence>
<feature type="compositionally biased region" description="Basic and acidic residues" evidence="1">
    <location>
        <begin position="1"/>
        <end position="11"/>
    </location>
</feature>
<evidence type="ECO:0000256" key="1">
    <source>
        <dbReference type="SAM" id="MobiDB-lite"/>
    </source>
</evidence>
<comment type="caution">
    <text evidence="4">The sequence shown here is derived from an EMBL/GenBank/DDBJ whole genome shotgun (WGS) entry which is preliminary data.</text>
</comment>
<name>A0ABU8ZPX0_9BIFI</name>
<dbReference type="RefSeq" id="WP_340469164.1">
    <property type="nucleotide sequence ID" value="NZ_JBANBB010000001.1"/>
</dbReference>
<feature type="domain" description="Thioredoxin-like fold" evidence="3">
    <location>
        <begin position="115"/>
        <end position="270"/>
    </location>
</feature>
<dbReference type="CDD" id="cd02972">
    <property type="entry name" value="DsbA_family"/>
    <property type="match status" value="1"/>
</dbReference>
<dbReference type="Gene3D" id="3.40.30.10">
    <property type="entry name" value="Glutaredoxin"/>
    <property type="match status" value="1"/>
</dbReference>
<evidence type="ECO:0000313" key="4">
    <source>
        <dbReference type="EMBL" id="MEK0306624.1"/>
    </source>
</evidence>
<gene>
    <name evidence="4" type="ORF">V8P97_03970</name>
</gene>
<dbReference type="EMBL" id="JBANBB010000001">
    <property type="protein sequence ID" value="MEK0306624.1"/>
    <property type="molecule type" value="Genomic_DNA"/>
</dbReference>
<keyword evidence="2" id="KW-1133">Transmembrane helix</keyword>
<feature type="region of interest" description="Disordered" evidence="1">
    <location>
        <begin position="1"/>
        <end position="26"/>
    </location>
</feature>
<proteinExistence type="predicted"/>
<evidence type="ECO:0000259" key="3">
    <source>
        <dbReference type="Pfam" id="PF13462"/>
    </source>
</evidence>
<keyword evidence="5" id="KW-1185">Reference proteome</keyword>
<accession>A0ABU8ZPX0</accession>
<feature type="region of interest" description="Disordered" evidence="1">
    <location>
        <begin position="81"/>
        <end position="100"/>
    </location>
</feature>